<evidence type="ECO:0000259" key="6">
    <source>
        <dbReference type="Pfam" id="PF14850"/>
    </source>
</evidence>
<evidence type="ECO:0000259" key="4">
    <source>
        <dbReference type="Pfam" id="PF00171"/>
    </source>
</evidence>
<keyword evidence="3" id="KW-0238">DNA-binding</keyword>
<evidence type="ECO:0000259" key="5">
    <source>
        <dbReference type="Pfam" id="PF01619"/>
    </source>
</evidence>
<dbReference type="InterPro" id="IPR024089">
    <property type="entry name" value="PRODH_PutA_dom_I/II"/>
</dbReference>
<evidence type="ECO:0000256" key="3">
    <source>
        <dbReference type="PIRNR" id="PIRNR000197"/>
    </source>
</evidence>
<dbReference type="InterPro" id="IPR016163">
    <property type="entry name" value="Ald_DH_C"/>
</dbReference>
<dbReference type="SUPFAM" id="SSF51730">
    <property type="entry name" value="FAD-linked oxidoreductase"/>
    <property type="match status" value="1"/>
</dbReference>
<dbReference type="PANTHER" id="PTHR42862">
    <property type="entry name" value="DELTA-1-PYRROLINE-5-CARBOXYLATE DEHYDROGENASE 1, ISOFORM A-RELATED"/>
    <property type="match status" value="1"/>
</dbReference>
<keyword evidence="3" id="KW-0804">Transcription</keyword>
<dbReference type="Pfam" id="PF01619">
    <property type="entry name" value="Pro_dh"/>
    <property type="match status" value="1"/>
</dbReference>
<comment type="similarity">
    <text evidence="3">In the N-terminal section; belongs to the proline dehydrogenase family.</text>
</comment>
<evidence type="ECO:0000256" key="2">
    <source>
        <dbReference type="ARBA" id="ARBA00023027"/>
    </source>
</evidence>
<dbReference type="Pfam" id="PF14850">
    <property type="entry name" value="Pro_dh-DNA_bdg"/>
    <property type="match status" value="1"/>
</dbReference>
<keyword evidence="1 3" id="KW-0560">Oxidoreductase</keyword>
<comment type="similarity">
    <text evidence="3">In the C-terminal section; belongs to the aldehyde dehydrogenase family.</text>
</comment>
<dbReference type="RefSeq" id="WP_205213303.1">
    <property type="nucleotide sequence ID" value="NZ_JAFFZP010000009.1"/>
</dbReference>
<dbReference type="InterPro" id="IPR002872">
    <property type="entry name" value="Proline_DH_dom"/>
</dbReference>
<dbReference type="InterPro" id="IPR050485">
    <property type="entry name" value="Proline_metab_enzyme"/>
</dbReference>
<dbReference type="PIRSF" id="PIRSF000197">
    <property type="entry name" value="Bifunct_PutA"/>
    <property type="match status" value="1"/>
</dbReference>
<keyword evidence="3" id="KW-0274">FAD</keyword>
<organism evidence="7 8">
    <name type="scientific">Amphritea pacifica</name>
    <dbReference type="NCBI Taxonomy" id="2811233"/>
    <lineage>
        <taxon>Bacteria</taxon>
        <taxon>Pseudomonadati</taxon>
        <taxon>Pseudomonadota</taxon>
        <taxon>Gammaproteobacteria</taxon>
        <taxon>Oceanospirillales</taxon>
        <taxon>Oceanospirillaceae</taxon>
        <taxon>Amphritea</taxon>
    </lineage>
</organism>
<proteinExistence type="inferred from homology"/>
<evidence type="ECO:0000256" key="1">
    <source>
        <dbReference type="ARBA" id="ARBA00023002"/>
    </source>
</evidence>
<keyword evidence="3" id="KW-0678">Repressor</keyword>
<dbReference type="SUPFAM" id="SSF53720">
    <property type="entry name" value="ALDH-like"/>
    <property type="match status" value="1"/>
</dbReference>
<sequence>MFPLTLYFTDQQVKWNAAQLWNNIPAYYCADEGVMESQFTELTAQLQLPPISALPSIDERQEDLFCAPSLKSADKLTGEEQIALISLAEILLHLPDQNSINRFIEEKLTAANGQPFLERNSTAIQHTYTWKQAIQQQRITESIQAHSIFSRLAERFDYPFIRTTLSDTVTRLRKRFIFSDSIRQISELSENHAYSLHLLTEGVVTAEAARTTLNRYLDAIKALSAQKSRCRVNPSLSVKLSALHPRFAPLKAPAVIEEVTQKLLHLLILARTENIPITLEAEESCHVDLTLKVFENLLHSDLCCGWGGLGVTVQAYSKRALPILGWLNFLAQELQTDIPVRLVKGGYLDTEITRARQQGLADYPVYTRTEITDLSYLICAAYLLQDQCPRLLPQFASHNSNALDQIVTMAEQSTKPIELQRQQGLGAPLFAQRQSANSAVTQRVCIIIGTQAQLPSHLYRLLHNNLSVAPTSVSVNETTEAKASAGISAAAVMIDTQSQRQQLLNKIDAFRDQQWQAAPLINGEPVRSQPPETRFSPFNLSLQTGELFPSTPDDVREAYAVTRAGFTDWNRVALSERVTIIRRFANLLEQHREELIALCIRETGKPLRDAIDEIREAVELCRLYAAQALSRLSPQQLPPIAGEKQTLHYNGRGIFVCISPWNFPLAIGIGQVVAALLAGNSVIAKPANSTPLIAYRATQLLLDAGVARDAIALLPGSSESINASLLKDFRLSGISFTGSNQSAASITRLLAQREQPQPVPLITETSGLTVMIADYTALPEQIVRDAIEAAYSGTGQRGSALRVLYLPEETAEQLESMLTGAIMTLKTGNPAEPDTDLGPVIDNHALQALHGHIEHSRIHGRLIYEGELNAQHDSGYFVAPTLIRLLSIDELSEEHFGPILHIIRYQSDNLTRVLEEINRTSYGLSLSVMSQDNQTIDQIRNLIRPASIAIRRNQSAVHTHGQRFASRGLSGTGPKAGSPDYLMGFTQETICSSDIDDSV</sequence>
<dbReference type="InterPro" id="IPR025703">
    <property type="entry name" value="Bifunct_PutA"/>
</dbReference>
<dbReference type="InterPro" id="IPR029041">
    <property type="entry name" value="FAD-linked_oxidoreductase-like"/>
</dbReference>
<dbReference type="Pfam" id="PF00171">
    <property type="entry name" value="Aldedh"/>
    <property type="match status" value="1"/>
</dbReference>
<dbReference type="PANTHER" id="PTHR42862:SF1">
    <property type="entry name" value="DELTA-1-PYRROLINE-5-CARBOXYLATE DEHYDROGENASE 2, ISOFORM A-RELATED"/>
    <property type="match status" value="1"/>
</dbReference>
<keyword evidence="3" id="KW-0285">Flavoprotein</keyword>
<dbReference type="InterPro" id="IPR016162">
    <property type="entry name" value="Ald_DH_N"/>
</dbReference>
<dbReference type="EMBL" id="JAFFZP010000009">
    <property type="protein sequence ID" value="MBN0987213.1"/>
    <property type="molecule type" value="Genomic_DNA"/>
</dbReference>
<dbReference type="Gene3D" id="3.20.20.220">
    <property type="match status" value="1"/>
</dbReference>
<comment type="cofactor">
    <cofactor evidence="3">
        <name>FAD</name>
        <dbReference type="ChEBI" id="CHEBI:57692"/>
    </cofactor>
</comment>
<keyword evidence="2 3" id="KW-0520">NAD</keyword>
<dbReference type="InterPro" id="IPR024082">
    <property type="entry name" value="PRODH_PutA_dom_II"/>
</dbReference>
<feature type="domain" description="Proline dehydrogenase" evidence="5">
    <location>
        <begin position="185"/>
        <end position="467"/>
    </location>
</feature>
<comment type="pathway">
    <text evidence="3">Amino-acid degradation; L-proline degradation into L-glutamate; L-glutamate from L-proline: step 1/2.</text>
</comment>
<evidence type="ECO:0000313" key="7">
    <source>
        <dbReference type="EMBL" id="MBN0987213.1"/>
    </source>
</evidence>
<dbReference type="InterPro" id="IPR016161">
    <property type="entry name" value="Ald_DH/histidinol_DH"/>
</dbReference>
<keyword evidence="8" id="KW-1185">Reference proteome</keyword>
<dbReference type="Gene3D" id="1.10.2060.10">
    <property type="entry name" value="PutA proline dehydrogenase (PRODH), domain 2"/>
    <property type="match status" value="1"/>
</dbReference>
<comment type="catalytic activity">
    <reaction evidence="3">
        <text>L-proline + a quinone = (S)-1-pyrroline-5-carboxylate + a quinol + H(+)</text>
        <dbReference type="Rhea" id="RHEA:23784"/>
        <dbReference type="ChEBI" id="CHEBI:15378"/>
        <dbReference type="ChEBI" id="CHEBI:17388"/>
        <dbReference type="ChEBI" id="CHEBI:24646"/>
        <dbReference type="ChEBI" id="CHEBI:60039"/>
        <dbReference type="ChEBI" id="CHEBI:132124"/>
        <dbReference type="EC" id="1.5.5.2"/>
    </reaction>
</comment>
<dbReference type="SUPFAM" id="SSF81935">
    <property type="entry name" value="N-terminal domain of bifunctional PutA protein"/>
    <property type="match status" value="1"/>
</dbReference>
<dbReference type="Gene3D" id="3.40.309.10">
    <property type="entry name" value="Aldehyde Dehydrogenase, Chain A, domain 2"/>
    <property type="match status" value="1"/>
</dbReference>
<comment type="pathway">
    <text evidence="3">Amino-acid degradation; L-proline degradation into L-glutamate; L-glutamate from L-proline: step 2/2.</text>
</comment>
<accession>A0ABS2W677</accession>
<dbReference type="Gene3D" id="3.40.605.10">
    <property type="entry name" value="Aldehyde Dehydrogenase, Chain A, domain 1"/>
    <property type="match status" value="1"/>
</dbReference>
<protein>
    <recommendedName>
        <fullName evidence="3">Bifunctional protein PutA</fullName>
    </recommendedName>
    <domain>
        <recommendedName>
            <fullName evidence="3">Proline dehydrogenase</fullName>
            <ecNumber evidence="3">1.5.5.2</ecNumber>
        </recommendedName>
        <alternativeName>
            <fullName evidence="3">Proline oxidase</fullName>
        </alternativeName>
    </domain>
    <domain>
        <recommendedName>
            <fullName evidence="3">Delta-1-pyrroline-5-carboxylate dehydrogenase</fullName>
            <shortName evidence="3">P5C dehydrogenase</shortName>
            <ecNumber evidence="3">1.2.1.88</ecNumber>
        </recommendedName>
        <alternativeName>
            <fullName evidence="3">L-glutamate gamma-semialdehyde dehydrogenase</fullName>
        </alternativeName>
    </domain>
</protein>
<evidence type="ECO:0000313" key="8">
    <source>
        <dbReference type="Proteomes" id="UP000760472"/>
    </source>
</evidence>
<gene>
    <name evidence="7" type="ORF">JW498_07580</name>
</gene>
<dbReference type="EC" id="1.2.1.88" evidence="3"/>
<comment type="function">
    <text evidence="3">Oxidizes proline to glutamate for use as a carbon and nitrogen source.</text>
</comment>
<keyword evidence="3" id="KW-0805">Transcription regulation</keyword>
<comment type="catalytic activity">
    <reaction evidence="3">
        <text>L-glutamate 5-semialdehyde + NAD(+) + H2O = L-glutamate + NADH + 2 H(+)</text>
        <dbReference type="Rhea" id="RHEA:30235"/>
        <dbReference type="ChEBI" id="CHEBI:15377"/>
        <dbReference type="ChEBI" id="CHEBI:15378"/>
        <dbReference type="ChEBI" id="CHEBI:29985"/>
        <dbReference type="ChEBI" id="CHEBI:57540"/>
        <dbReference type="ChEBI" id="CHEBI:57945"/>
        <dbReference type="ChEBI" id="CHEBI:58066"/>
        <dbReference type="EC" id="1.2.1.88"/>
    </reaction>
</comment>
<reference evidence="7 8" key="1">
    <citation type="submission" date="2021-02" db="EMBL/GenBank/DDBJ databases">
        <title>A novel species of genus Amphritea isolated from a fishpond in China.</title>
        <authorList>
            <person name="Lu H."/>
        </authorList>
    </citation>
    <scope>NUCLEOTIDE SEQUENCE [LARGE SCALE GENOMIC DNA]</scope>
    <source>
        <strain evidence="7 8">RP18W</strain>
    </source>
</reference>
<keyword evidence="3" id="KW-0642">Proline metabolism</keyword>
<feature type="domain" description="Proline dehydrogenase PutA" evidence="6">
    <location>
        <begin position="75"/>
        <end position="176"/>
    </location>
</feature>
<dbReference type="Proteomes" id="UP000760472">
    <property type="component" value="Unassembled WGS sequence"/>
</dbReference>
<dbReference type="EC" id="1.5.5.2" evidence="3"/>
<feature type="domain" description="Aldehyde dehydrogenase" evidence="4">
    <location>
        <begin position="550"/>
        <end position="987"/>
    </location>
</feature>
<comment type="caution">
    <text evidence="7">The sequence shown here is derived from an EMBL/GenBank/DDBJ whole genome shotgun (WGS) entry which is preliminary data.</text>
</comment>
<dbReference type="InterPro" id="IPR015590">
    <property type="entry name" value="Aldehyde_DH_dom"/>
</dbReference>
<name>A0ABS2W677_9GAMM</name>